<dbReference type="Proteomes" id="UP000315816">
    <property type="component" value="Unassembled WGS sequence"/>
</dbReference>
<dbReference type="Gene3D" id="2.40.128.130">
    <property type="entry name" value="Autotransporter beta-domain"/>
    <property type="match status" value="1"/>
</dbReference>
<proteinExistence type="predicted"/>
<dbReference type="InterPro" id="IPR006315">
    <property type="entry name" value="OM_autotransptr_brl_dom"/>
</dbReference>
<dbReference type="RefSeq" id="WP_142852959.1">
    <property type="nucleotide sequence ID" value="NZ_FXWW01000001.1"/>
</dbReference>
<sequence>MLLAKGDEAAIAGAFARKTFENDVWLDFGLTLGKYSGNSVQSVNHNLAANGLATLNTSYNTTFRAPEVGVGRSFELGPYKMHPSLKLRYTEQRTRDVDAVILGRDISFSNFKTTTEEAIAGLTIQRSVEDWDLSAGMSLTWRNTNSDLATAEGARVRSTDTIGTLKLGALYHATDKINLNGFIEVGHGSKDFRSVSGGLSVSMEF</sequence>
<dbReference type="InterPro" id="IPR036709">
    <property type="entry name" value="Autotransporte_beta_dom_sf"/>
</dbReference>
<evidence type="ECO:0000313" key="2">
    <source>
        <dbReference type="EMBL" id="TQV69207.1"/>
    </source>
</evidence>
<gene>
    <name evidence="2" type="ORF">FIL88_06515</name>
</gene>
<feature type="domain" description="Autotransporter" evidence="1">
    <location>
        <begin position="11"/>
        <end position="179"/>
    </location>
</feature>
<dbReference type="NCBIfam" id="TIGR01414">
    <property type="entry name" value="autotrans_barl"/>
    <property type="match status" value="1"/>
</dbReference>
<dbReference type="AlphaFoldDB" id="A0A545SW73"/>
<keyword evidence="3" id="KW-1185">Reference proteome</keyword>
<accession>A0A545SW73</accession>
<evidence type="ECO:0000259" key="1">
    <source>
        <dbReference type="Pfam" id="PF03797"/>
    </source>
</evidence>
<protein>
    <submittedName>
        <fullName evidence="2">Autotransporter outer membrane beta-barrel domain-containing protein</fullName>
    </submittedName>
</protein>
<dbReference type="SUPFAM" id="SSF103515">
    <property type="entry name" value="Autotransporter"/>
    <property type="match status" value="1"/>
</dbReference>
<organism evidence="2 3">
    <name type="scientific">Aliiroseovarius halocynthiae</name>
    <dbReference type="NCBI Taxonomy" id="985055"/>
    <lineage>
        <taxon>Bacteria</taxon>
        <taxon>Pseudomonadati</taxon>
        <taxon>Pseudomonadota</taxon>
        <taxon>Alphaproteobacteria</taxon>
        <taxon>Rhodobacterales</taxon>
        <taxon>Paracoccaceae</taxon>
        <taxon>Aliiroseovarius</taxon>
    </lineage>
</organism>
<dbReference type="InterPro" id="IPR005546">
    <property type="entry name" value="Autotransporte_beta"/>
</dbReference>
<comment type="caution">
    <text evidence="2">The sequence shown here is derived from an EMBL/GenBank/DDBJ whole genome shotgun (WGS) entry which is preliminary data.</text>
</comment>
<reference evidence="2 3" key="1">
    <citation type="submission" date="2019-06" db="EMBL/GenBank/DDBJ databases">
        <title>A novel species of marine bacteria.</title>
        <authorList>
            <person name="Wang Y."/>
        </authorList>
    </citation>
    <scope>NUCLEOTIDE SEQUENCE [LARGE SCALE GENOMIC DNA]</scope>
    <source>
        <strain evidence="2 3">MA1-10</strain>
    </source>
</reference>
<name>A0A545SW73_9RHOB</name>
<dbReference type="EMBL" id="VICH01000004">
    <property type="protein sequence ID" value="TQV69207.1"/>
    <property type="molecule type" value="Genomic_DNA"/>
</dbReference>
<dbReference type="Pfam" id="PF03797">
    <property type="entry name" value="Autotransporter"/>
    <property type="match status" value="1"/>
</dbReference>
<evidence type="ECO:0000313" key="3">
    <source>
        <dbReference type="Proteomes" id="UP000315816"/>
    </source>
</evidence>
<dbReference type="GO" id="GO:0019867">
    <property type="term" value="C:outer membrane"/>
    <property type="evidence" value="ECO:0007669"/>
    <property type="project" value="InterPro"/>
</dbReference>